<comment type="caution">
    <text evidence="1">The sequence shown here is derived from an EMBL/GenBank/DDBJ whole genome shotgun (WGS) entry which is preliminary data.</text>
</comment>
<proteinExistence type="predicted"/>
<reference evidence="1 2" key="1">
    <citation type="submission" date="2006-02" db="EMBL/GenBank/DDBJ databases">
        <authorList>
            <person name="Murray A."/>
            <person name="Staley J."/>
            <person name="Ferriera S."/>
            <person name="Johnson J."/>
            <person name="Kravitz S."/>
            <person name="Halpern A."/>
            <person name="Remington K."/>
            <person name="Beeson K."/>
            <person name="Tran B."/>
            <person name="Rogers Y.-H."/>
            <person name="Friedman R."/>
            <person name="Venter J.C."/>
        </authorList>
    </citation>
    <scope>NUCLEOTIDE SEQUENCE [LARGE SCALE GENOMIC DNA]</scope>
    <source>
        <strain evidence="1 2">23-P</strain>
    </source>
</reference>
<dbReference type="Proteomes" id="UP000003053">
    <property type="component" value="Unassembled WGS sequence"/>
</dbReference>
<dbReference type="OrthoDB" id="1114455at2"/>
<evidence type="ECO:0000313" key="1">
    <source>
        <dbReference type="EMBL" id="EAR13429.1"/>
    </source>
</evidence>
<dbReference type="HOGENOM" id="CLU_068235_0_1_10"/>
<dbReference type="STRING" id="313594.PI23P_03007"/>
<dbReference type="NCBIfam" id="TIGR03519">
    <property type="entry name" value="T9SS_PorP_fam"/>
    <property type="match status" value="1"/>
</dbReference>
<dbReference type="EMBL" id="AAOG01000001">
    <property type="protein sequence ID" value="EAR13429.1"/>
    <property type="molecule type" value="Genomic_DNA"/>
</dbReference>
<dbReference type="AlphaFoldDB" id="A4BWT8"/>
<dbReference type="eggNOG" id="COG3064">
    <property type="taxonomic scope" value="Bacteria"/>
</dbReference>
<evidence type="ECO:0008006" key="3">
    <source>
        <dbReference type="Google" id="ProtNLM"/>
    </source>
</evidence>
<accession>A4BWT8</accession>
<dbReference type="InterPro" id="IPR019861">
    <property type="entry name" value="PorP/SprF_Bacteroidetes"/>
</dbReference>
<keyword evidence="2" id="KW-1185">Reference proteome</keyword>
<evidence type="ECO:0000313" key="2">
    <source>
        <dbReference type="Proteomes" id="UP000003053"/>
    </source>
</evidence>
<dbReference type="Pfam" id="PF11751">
    <property type="entry name" value="PorP_SprF"/>
    <property type="match status" value="1"/>
</dbReference>
<organism evidence="1 2">
    <name type="scientific">Polaribacter irgensii 23-P</name>
    <dbReference type="NCBI Taxonomy" id="313594"/>
    <lineage>
        <taxon>Bacteria</taxon>
        <taxon>Pseudomonadati</taxon>
        <taxon>Bacteroidota</taxon>
        <taxon>Flavobacteriia</taxon>
        <taxon>Flavobacteriales</taxon>
        <taxon>Flavobacteriaceae</taxon>
    </lineage>
</organism>
<sequence>MGIKMKKEILVLIIVFFTITVKAQQDAQYTQYMYNMSILNPAYAGSYNAFTLNFLGRWQQAGNGGASRTLSMAMSAPVGKNVGLGLSVVTDEIGPVAEQNVFGDFSYTLRLSEKSNLALGLKAGFTFLNICLPCLNIVNENDEAFTNQNINKVEPNFGLGTFYYTDKFYVGLSIPNFLQTLHFLEKENQERSAAEIKHFFLSSGYVFDLSKDIRLKPSFMVKASEGAPISLDLSGNILLYDKFEFGVSYRLNQSISALINVRASKSLRVGYAYDYTLTNLSNFKSGAHEVFVLFNFDFEKLKIRSPRFF</sequence>
<protein>
    <recommendedName>
        <fullName evidence="3">Type IX secretion system membrane protein, PorP/SprF family</fullName>
    </recommendedName>
</protein>
<gene>
    <name evidence="1" type="ORF">PI23P_03007</name>
</gene>
<name>A4BWT8_9FLAO</name>